<feature type="transmembrane region" description="Helical" evidence="8">
    <location>
        <begin position="274"/>
        <end position="293"/>
    </location>
</feature>
<feature type="transmembrane region" description="Helical" evidence="8">
    <location>
        <begin position="52"/>
        <end position="72"/>
    </location>
</feature>
<dbReference type="InterPro" id="IPR003689">
    <property type="entry name" value="ZIP"/>
</dbReference>
<dbReference type="GO" id="GO:0005886">
    <property type="term" value="C:plasma membrane"/>
    <property type="evidence" value="ECO:0007669"/>
    <property type="project" value="TreeGrafter"/>
</dbReference>
<reference evidence="10" key="1">
    <citation type="submission" date="2020-01" db="EMBL/GenBank/DDBJ databases">
        <authorList>
            <person name="Mishra B."/>
        </authorList>
    </citation>
    <scope>NUCLEOTIDE SEQUENCE [LARGE SCALE GENOMIC DNA]</scope>
</reference>
<feature type="transmembrane region" description="Helical" evidence="8">
    <location>
        <begin position="345"/>
        <end position="364"/>
    </location>
</feature>
<keyword evidence="7 8" id="KW-0472">Membrane</keyword>
<keyword evidence="5 8" id="KW-1133">Transmembrane helix</keyword>
<keyword evidence="4 8" id="KW-0812">Transmembrane</keyword>
<evidence type="ECO:0000256" key="8">
    <source>
        <dbReference type="RuleBase" id="RU362088"/>
    </source>
</evidence>
<name>A0A6D2II69_9BRAS</name>
<dbReference type="InterPro" id="IPR004698">
    <property type="entry name" value="Zn/Fe_permease_fun/pln"/>
</dbReference>
<evidence type="ECO:0000256" key="2">
    <source>
        <dbReference type="ARBA" id="ARBA00006939"/>
    </source>
</evidence>
<feature type="transmembrane region" description="Helical" evidence="8">
    <location>
        <begin position="126"/>
        <end position="151"/>
    </location>
</feature>
<keyword evidence="6 8" id="KW-0406">Ion transport</keyword>
<comment type="caution">
    <text evidence="10">The sequence shown here is derived from an EMBL/GenBank/DDBJ whole genome shotgun (WGS) entry which is preliminary data.</text>
</comment>
<evidence type="ECO:0000256" key="3">
    <source>
        <dbReference type="ARBA" id="ARBA00022448"/>
    </source>
</evidence>
<comment type="subcellular location">
    <subcellularLocation>
        <location evidence="1 8">Membrane</location>
        <topology evidence="1 8">Multi-pass membrane protein</topology>
    </subcellularLocation>
</comment>
<evidence type="ECO:0000256" key="1">
    <source>
        <dbReference type="ARBA" id="ARBA00004141"/>
    </source>
</evidence>
<sequence>MTKSPLISSAAVTFILLLAISHFPGALSKSPKICETQPNNSCIDKDKAVQLKIMGIFVILISSLIGVFLPLFARSVPAFQPDKAAFFIVKAFASGIILSTAFMHVMPDSYDMLNSPCLDDNPWHQFPFSGFLAMVSAVITLMIDSITTSVYTRSARKNMRAEVGTDKADVGSAETPDQETGRVQVPVTHHGHGHGQGLELDPSLQLVRYRVIAMVLELGIVTHSVVIGLAVGAMNSTCTIKVFVAALCFHQMFEGMSLGGCILQAEYKWMKKAVMALFFSVTTPFGVALGLALSKTYKENSPASLITIGLLNGSASGLLIYMSLVDLLAADFMGQKMQRNIKLQLKAYAAVLLGAAGMSLMARWA</sequence>
<evidence type="ECO:0000256" key="9">
    <source>
        <dbReference type="SAM" id="SignalP"/>
    </source>
</evidence>
<feature type="chain" id="PRO_5025560294" evidence="9">
    <location>
        <begin position="29"/>
        <end position="365"/>
    </location>
</feature>
<feature type="signal peptide" evidence="9">
    <location>
        <begin position="1"/>
        <end position="28"/>
    </location>
</feature>
<comment type="similarity">
    <text evidence="2 8">Belongs to the ZIP transporter (TC 2.A.5) family.</text>
</comment>
<feature type="transmembrane region" description="Helical" evidence="8">
    <location>
        <begin position="240"/>
        <end position="262"/>
    </location>
</feature>
<feature type="transmembrane region" description="Helical" evidence="8">
    <location>
        <begin position="305"/>
        <end position="324"/>
    </location>
</feature>
<feature type="transmembrane region" description="Helical" evidence="8">
    <location>
        <begin position="84"/>
        <end position="106"/>
    </location>
</feature>
<organism evidence="10 11">
    <name type="scientific">Microthlaspi erraticum</name>
    <dbReference type="NCBI Taxonomy" id="1685480"/>
    <lineage>
        <taxon>Eukaryota</taxon>
        <taxon>Viridiplantae</taxon>
        <taxon>Streptophyta</taxon>
        <taxon>Embryophyta</taxon>
        <taxon>Tracheophyta</taxon>
        <taxon>Spermatophyta</taxon>
        <taxon>Magnoliopsida</taxon>
        <taxon>eudicotyledons</taxon>
        <taxon>Gunneridae</taxon>
        <taxon>Pentapetalae</taxon>
        <taxon>rosids</taxon>
        <taxon>malvids</taxon>
        <taxon>Brassicales</taxon>
        <taxon>Brassicaceae</taxon>
        <taxon>Coluteocarpeae</taxon>
        <taxon>Microthlaspi</taxon>
    </lineage>
</organism>
<evidence type="ECO:0000256" key="5">
    <source>
        <dbReference type="ARBA" id="ARBA00022989"/>
    </source>
</evidence>
<evidence type="ECO:0000313" key="11">
    <source>
        <dbReference type="Proteomes" id="UP000467841"/>
    </source>
</evidence>
<dbReference type="Proteomes" id="UP000467841">
    <property type="component" value="Unassembled WGS sequence"/>
</dbReference>
<keyword evidence="11" id="KW-1185">Reference proteome</keyword>
<dbReference type="Pfam" id="PF02535">
    <property type="entry name" value="Zip"/>
    <property type="match status" value="1"/>
</dbReference>
<evidence type="ECO:0000256" key="6">
    <source>
        <dbReference type="ARBA" id="ARBA00023065"/>
    </source>
</evidence>
<keyword evidence="9" id="KW-0732">Signal</keyword>
<proteinExistence type="inferred from homology"/>
<dbReference type="AlphaFoldDB" id="A0A6D2II69"/>
<feature type="transmembrane region" description="Helical" evidence="8">
    <location>
        <begin position="211"/>
        <end position="234"/>
    </location>
</feature>
<accession>A0A6D2II69</accession>
<keyword evidence="3 8" id="KW-0813">Transport</keyword>
<evidence type="ECO:0000313" key="10">
    <source>
        <dbReference type="EMBL" id="CAA7027750.1"/>
    </source>
</evidence>
<dbReference type="PANTHER" id="PTHR11040:SF48">
    <property type="entry name" value="ZINC TRANSPORTER 10-RELATED"/>
    <property type="match status" value="1"/>
</dbReference>
<gene>
    <name evidence="10" type="ORF">MERR_LOCUS14985</name>
</gene>
<dbReference type="GO" id="GO:0005385">
    <property type="term" value="F:zinc ion transmembrane transporter activity"/>
    <property type="evidence" value="ECO:0007669"/>
    <property type="project" value="InterPro"/>
</dbReference>
<dbReference type="OrthoDB" id="448280at2759"/>
<protein>
    <submittedName>
        <fullName evidence="10">Uncharacterized protein</fullName>
    </submittedName>
</protein>
<evidence type="ECO:0000256" key="7">
    <source>
        <dbReference type="ARBA" id="ARBA00023136"/>
    </source>
</evidence>
<dbReference type="NCBIfam" id="TIGR00820">
    <property type="entry name" value="zip"/>
    <property type="match status" value="1"/>
</dbReference>
<dbReference type="EMBL" id="CACVBM020001060">
    <property type="protein sequence ID" value="CAA7027750.1"/>
    <property type="molecule type" value="Genomic_DNA"/>
</dbReference>
<evidence type="ECO:0000256" key="4">
    <source>
        <dbReference type="ARBA" id="ARBA00022692"/>
    </source>
</evidence>
<dbReference type="PANTHER" id="PTHR11040">
    <property type="entry name" value="ZINC/IRON TRANSPORTER"/>
    <property type="match status" value="1"/>
</dbReference>